<dbReference type="Proteomes" id="UP000646827">
    <property type="component" value="Unassembled WGS sequence"/>
</dbReference>
<dbReference type="InterPro" id="IPR036883">
    <property type="entry name" value="PDCD5-like_sf"/>
</dbReference>
<dbReference type="AlphaFoldDB" id="A0A8H7SGJ5"/>
<reference evidence="3 4" key="1">
    <citation type="submission" date="2020-12" db="EMBL/GenBank/DDBJ databases">
        <title>Metabolic potential, ecology and presence of endohyphal bacteria is reflected in genomic diversity of Mucoromycotina.</title>
        <authorList>
            <person name="Muszewska A."/>
            <person name="Okrasinska A."/>
            <person name="Steczkiewicz K."/>
            <person name="Drgas O."/>
            <person name="Orlowska M."/>
            <person name="Perlinska-Lenart U."/>
            <person name="Aleksandrzak-Piekarczyk T."/>
            <person name="Szatraj K."/>
            <person name="Zielenkiewicz U."/>
            <person name="Pilsyk S."/>
            <person name="Malc E."/>
            <person name="Mieczkowski P."/>
            <person name="Kruszewska J.S."/>
            <person name="Biernat P."/>
            <person name="Pawlowska J."/>
        </authorList>
    </citation>
    <scope>NUCLEOTIDE SEQUENCE [LARGE SCALE GENOMIC DNA]</scope>
    <source>
        <strain evidence="3 4">CBS 142.35</strain>
    </source>
</reference>
<feature type="compositionally biased region" description="Gly residues" evidence="2">
    <location>
        <begin position="24"/>
        <end position="46"/>
    </location>
</feature>
<feature type="compositionally biased region" description="Basic and acidic residues" evidence="2">
    <location>
        <begin position="52"/>
        <end position="63"/>
    </location>
</feature>
<feature type="region of interest" description="Disordered" evidence="2">
    <location>
        <begin position="12"/>
        <end position="63"/>
    </location>
</feature>
<dbReference type="Gene3D" id="1.10.8.140">
    <property type="entry name" value="PDCD5-like"/>
    <property type="match status" value="1"/>
</dbReference>
<accession>A0A8H7SGJ5</accession>
<dbReference type="PIRSF" id="PIRSF015730">
    <property type="entry name" value="TFAR19"/>
    <property type="match status" value="1"/>
</dbReference>
<evidence type="ECO:0000313" key="3">
    <source>
        <dbReference type="EMBL" id="KAG2227727.1"/>
    </source>
</evidence>
<keyword evidence="4" id="KW-1185">Reference proteome</keyword>
<protein>
    <recommendedName>
        <fullName evidence="5">Programmed cell death protein 5</fullName>
    </recommendedName>
</protein>
<dbReference type="InterPro" id="IPR002836">
    <property type="entry name" value="PDCD5-like"/>
</dbReference>
<comment type="caution">
    <text evidence="3">The sequence shown here is derived from an EMBL/GenBank/DDBJ whole genome shotgun (WGS) entry which is preliminary data.</text>
</comment>
<dbReference type="PANTHER" id="PTHR10840:SF0">
    <property type="entry name" value="PROGRAMMED CELL DEATH PROTEIN 5"/>
    <property type="match status" value="1"/>
</dbReference>
<evidence type="ECO:0000256" key="1">
    <source>
        <dbReference type="ARBA" id="ARBA00010490"/>
    </source>
</evidence>
<comment type="similarity">
    <text evidence="1">Belongs to the PDCD5 family.</text>
</comment>
<dbReference type="FunFam" id="1.10.8.140:FF:000006">
    <property type="entry name" value="programmed cell death protein 5-like"/>
    <property type="match status" value="1"/>
</dbReference>
<dbReference type="SUPFAM" id="SSF46950">
    <property type="entry name" value="Double-stranded DNA-binding domain"/>
    <property type="match status" value="1"/>
</dbReference>
<dbReference type="GO" id="GO:0003677">
    <property type="term" value="F:DNA binding"/>
    <property type="evidence" value="ECO:0007669"/>
    <property type="project" value="InterPro"/>
</dbReference>
<dbReference type="PANTHER" id="PTHR10840">
    <property type="entry name" value="PROGRAMMED CELL DEATH PROTEIN 5"/>
    <property type="match status" value="1"/>
</dbReference>
<evidence type="ECO:0000256" key="2">
    <source>
        <dbReference type="SAM" id="MobiDB-lite"/>
    </source>
</evidence>
<proteinExistence type="inferred from homology"/>
<organism evidence="3 4">
    <name type="scientific">Circinella minor</name>
    <dbReference type="NCBI Taxonomy" id="1195481"/>
    <lineage>
        <taxon>Eukaryota</taxon>
        <taxon>Fungi</taxon>
        <taxon>Fungi incertae sedis</taxon>
        <taxon>Mucoromycota</taxon>
        <taxon>Mucoromycotina</taxon>
        <taxon>Mucoromycetes</taxon>
        <taxon>Mucorales</taxon>
        <taxon>Lichtheimiaceae</taxon>
        <taxon>Circinella</taxon>
    </lineage>
</organism>
<dbReference type="EMBL" id="JAEPRB010000005">
    <property type="protein sequence ID" value="KAG2227727.1"/>
    <property type="molecule type" value="Genomic_DNA"/>
</dbReference>
<dbReference type="Pfam" id="PF01984">
    <property type="entry name" value="dsDNA_bind"/>
    <property type="match status" value="1"/>
</dbReference>
<dbReference type="GO" id="GO:0005634">
    <property type="term" value="C:nucleus"/>
    <property type="evidence" value="ECO:0007669"/>
    <property type="project" value="TreeGrafter"/>
</dbReference>
<name>A0A8H7SGJ5_9FUNG</name>
<dbReference type="OrthoDB" id="10252486at2759"/>
<sequence length="151" mass="16665">MEDDELQAIRAKRMAELQAQAGKSSGGSGGFDGSPMGGAGGAGSGASGSQDDSEKKQQMEDMRRNMLFQILDNNARERLARINMVKADKARAVEDLLIRLAQSNQLRNKVSEQQLIDLLGQINQQEPSASQTKIVYNRRRFDDDSDDDYDL</sequence>
<evidence type="ECO:0000313" key="4">
    <source>
        <dbReference type="Proteomes" id="UP000646827"/>
    </source>
</evidence>
<gene>
    <name evidence="3" type="ORF">INT45_004769</name>
</gene>
<evidence type="ECO:0008006" key="5">
    <source>
        <dbReference type="Google" id="ProtNLM"/>
    </source>
</evidence>
<dbReference type="GO" id="GO:0005829">
    <property type="term" value="C:cytosol"/>
    <property type="evidence" value="ECO:0007669"/>
    <property type="project" value="TreeGrafter"/>
</dbReference>